<keyword evidence="7" id="KW-1185">Reference proteome</keyword>
<proteinExistence type="inferred from homology"/>
<comment type="catalytic activity">
    <reaction evidence="5">
        <text>(6S)-5-formyl-5,6,7,8-tetrahydrofolate + ATP = (6R)-5,10-methenyltetrahydrofolate + ADP + phosphate</text>
        <dbReference type="Rhea" id="RHEA:10488"/>
        <dbReference type="ChEBI" id="CHEBI:30616"/>
        <dbReference type="ChEBI" id="CHEBI:43474"/>
        <dbReference type="ChEBI" id="CHEBI:57455"/>
        <dbReference type="ChEBI" id="CHEBI:57457"/>
        <dbReference type="ChEBI" id="CHEBI:456216"/>
        <dbReference type="EC" id="6.3.3.2"/>
    </reaction>
</comment>
<dbReference type="Pfam" id="PF01812">
    <property type="entry name" value="5-FTHF_cyc-lig"/>
    <property type="match status" value="1"/>
</dbReference>
<dbReference type="Proteomes" id="UP000002420">
    <property type="component" value="Chromosome"/>
</dbReference>
<evidence type="ECO:0000313" key="6">
    <source>
        <dbReference type="EMBL" id="ACD97202.1"/>
    </source>
</evidence>
<dbReference type="Gene3D" id="3.40.50.10420">
    <property type="entry name" value="NagB/RpiA/CoA transferase-like"/>
    <property type="match status" value="1"/>
</dbReference>
<feature type="binding site" evidence="4">
    <location>
        <begin position="130"/>
        <end position="138"/>
    </location>
    <ligand>
        <name>ATP</name>
        <dbReference type="ChEBI" id="CHEBI:30616"/>
    </ligand>
</feature>
<evidence type="ECO:0000256" key="1">
    <source>
        <dbReference type="ARBA" id="ARBA00010638"/>
    </source>
</evidence>
<dbReference type="InterPro" id="IPR037171">
    <property type="entry name" value="NagB/RpiA_transferase-like"/>
</dbReference>
<evidence type="ECO:0000256" key="3">
    <source>
        <dbReference type="ARBA" id="ARBA00022840"/>
    </source>
</evidence>
<dbReference type="RefSeq" id="WP_012471520.1">
    <property type="nucleotide sequence ID" value="NC_010814.1"/>
</dbReference>
<dbReference type="EMBL" id="CP001089">
    <property type="protein sequence ID" value="ACD97202.1"/>
    <property type="molecule type" value="Genomic_DNA"/>
</dbReference>
<dbReference type="GO" id="GO:0030272">
    <property type="term" value="F:5-formyltetrahydrofolate cyclo-ligase activity"/>
    <property type="evidence" value="ECO:0007669"/>
    <property type="project" value="UniProtKB-EC"/>
</dbReference>
<dbReference type="AlphaFoldDB" id="B3E2U2"/>
<dbReference type="KEGG" id="glo:Glov_3499"/>
<dbReference type="EC" id="6.3.3.2" evidence="5"/>
<dbReference type="InterPro" id="IPR002698">
    <property type="entry name" value="FTHF_cligase"/>
</dbReference>
<feature type="binding site" evidence="4">
    <location>
        <begin position="3"/>
        <end position="7"/>
    </location>
    <ligand>
        <name>ATP</name>
        <dbReference type="ChEBI" id="CHEBI:30616"/>
    </ligand>
</feature>
<dbReference type="HOGENOM" id="CLU_066245_1_1_7"/>
<comment type="similarity">
    <text evidence="1 5">Belongs to the 5-formyltetrahydrofolate cyclo-ligase family.</text>
</comment>
<dbReference type="STRING" id="398767.Glov_3499"/>
<dbReference type="GO" id="GO:0046872">
    <property type="term" value="F:metal ion binding"/>
    <property type="evidence" value="ECO:0007669"/>
    <property type="project" value="UniProtKB-KW"/>
</dbReference>
<dbReference type="eggNOG" id="COG0212">
    <property type="taxonomic scope" value="Bacteria"/>
</dbReference>
<name>B3E2U2_TRIL1</name>
<dbReference type="PIRSF" id="PIRSF006806">
    <property type="entry name" value="FTHF_cligase"/>
    <property type="match status" value="1"/>
</dbReference>
<gene>
    <name evidence="6" type="ordered locus">Glov_3499</name>
</gene>
<sequence>MPKKSLRSDLLAHRRAIDHALWQDASTAAQLRLISLEAFQRAACIALYSPIQREIDTGLLFSKARSKGKRVLYPLVCGATLQFREVNAPEQCTPGAFGILEPCRLGEDHALETADLIVVPGVAFDLQGHRIGFGKGYYDRCLSQLQRHGVLVGLCHDFQLLERIPAEGHDIRMQHIITDKRLISVSGTEAGTGSTPD</sequence>
<evidence type="ECO:0000256" key="5">
    <source>
        <dbReference type="RuleBase" id="RU361279"/>
    </source>
</evidence>
<keyword evidence="5" id="KW-0479">Metal-binding</keyword>
<evidence type="ECO:0000256" key="4">
    <source>
        <dbReference type="PIRSR" id="PIRSR006806-1"/>
    </source>
</evidence>
<dbReference type="PANTHER" id="PTHR23407">
    <property type="entry name" value="ATPASE INHIBITOR/5-FORMYLTETRAHYDROFOLATE CYCLO-LIGASE"/>
    <property type="match status" value="1"/>
</dbReference>
<reference evidence="6 7" key="1">
    <citation type="submission" date="2008-05" db="EMBL/GenBank/DDBJ databases">
        <title>Complete sequence of chromosome of Geobacter lovleyi SZ.</title>
        <authorList>
            <consortium name="US DOE Joint Genome Institute"/>
            <person name="Lucas S."/>
            <person name="Copeland A."/>
            <person name="Lapidus A."/>
            <person name="Glavina del Rio T."/>
            <person name="Dalin E."/>
            <person name="Tice H."/>
            <person name="Bruce D."/>
            <person name="Goodwin L."/>
            <person name="Pitluck S."/>
            <person name="Chertkov O."/>
            <person name="Meincke L."/>
            <person name="Brettin T."/>
            <person name="Detter J.C."/>
            <person name="Han C."/>
            <person name="Tapia R."/>
            <person name="Kuske C.R."/>
            <person name="Schmutz J."/>
            <person name="Larimer F."/>
            <person name="Land M."/>
            <person name="Hauser L."/>
            <person name="Kyrpides N."/>
            <person name="Mikhailova N."/>
            <person name="Sung Y."/>
            <person name="Fletcher K.E."/>
            <person name="Ritalahti K.M."/>
            <person name="Loeffler F.E."/>
            <person name="Richardson P."/>
        </authorList>
    </citation>
    <scope>NUCLEOTIDE SEQUENCE [LARGE SCALE GENOMIC DNA]</scope>
    <source>
        <strain evidence="7">ATCC BAA-1151 / DSM 17278 / SZ</strain>
    </source>
</reference>
<evidence type="ECO:0000256" key="2">
    <source>
        <dbReference type="ARBA" id="ARBA00022741"/>
    </source>
</evidence>
<keyword evidence="5" id="KW-0460">Magnesium</keyword>
<organism evidence="6 7">
    <name type="scientific">Trichlorobacter lovleyi (strain ATCC BAA-1151 / DSM 17278 / SZ)</name>
    <name type="common">Geobacter lovleyi</name>
    <dbReference type="NCBI Taxonomy" id="398767"/>
    <lineage>
        <taxon>Bacteria</taxon>
        <taxon>Pseudomonadati</taxon>
        <taxon>Thermodesulfobacteriota</taxon>
        <taxon>Desulfuromonadia</taxon>
        <taxon>Geobacterales</taxon>
        <taxon>Geobacteraceae</taxon>
        <taxon>Trichlorobacter</taxon>
    </lineage>
</organism>
<comment type="cofactor">
    <cofactor evidence="5">
        <name>Mg(2+)</name>
        <dbReference type="ChEBI" id="CHEBI:18420"/>
    </cofactor>
</comment>
<dbReference type="NCBIfam" id="TIGR02727">
    <property type="entry name" value="MTHFS_bact"/>
    <property type="match status" value="1"/>
</dbReference>
<dbReference type="PANTHER" id="PTHR23407:SF1">
    <property type="entry name" value="5-FORMYLTETRAHYDROFOLATE CYCLO-LIGASE"/>
    <property type="match status" value="1"/>
</dbReference>
<dbReference type="InterPro" id="IPR024185">
    <property type="entry name" value="FTHF_cligase-like_sf"/>
</dbReference>
<dbReference type="SUPFAM" id="SSF100950">
    <property type="entry name" value="NagB/RpiA/CoA transferase-like"/>
    <property type="match status" value="1"/>
</dbReference>
<feature type="binding site" evidence="4">
    <location>
        <position position="54"/>
    </location>
    <ligand>
        <name>substrate</name>
    </ligand>
</feature>
<keyword evidence="3 4" id="KW-0067">ATP-binding</keyword>
<dbReference type="GO" id="GO:0005524">
    <property type="term" value="F:ATP binding"/>
    <property type="evidence" value="ECO:0007669"/>
    <property type="project" value="UniProtKB-KW"/>
</dbReference>
<evidence type="ECO:0000313" key="7">
    <source>
        <dbReference type="Proteomes" id="UP000002420"/>
    </source>
</evidence>
<dbReference type="GO" id="GO:0035999">
    <property type="term" value="P:tetrahydrofolate interconversion"/>
    <property type="evidence" value="ECO:0007669"/>
    <property type="project" value="TreeGrafter"/>
</dbReference>
<accession>B3E2U2</accession>
<dbReference type="OrthoDB" id="9801938at2"/>
<keyword evidence="2 4" id="KW-0547">Nucleotide-binding</keyword>
<protein>
    <recommendedName>
        <fullName evidence="5">5-formyltetrahydrofolate cyclo-ligase</fullName>
        <ecNumber evidence="5">6.3.3.2</ecNumber>
    </recommendedName>
</protein>
<dbReference type="GO" id="GO:0009396">
    <property type="term" value="P:folic acid-containing compound biosynthetic process"/>
    <property type="evidence" value="ECO:0007669"/>
    <property type="project" value="TreeGrafter"/>
</dbReference>
<keyword evidence="6" id="KW-0436">Ligase</keyword>